<dbReference type="InterPro" id="IPR014030">
    <property type="entry name" value="Ketoacyl_synth_N"/>
</dbReference>
<dbReference type="SMART" id="SM00825">
    <property type="entry name" value="PKS_KS"/>
    <property type="match status" value="1"/>
</dbReference>
<name>A0A6M8FIQ4_9GAMM</name>
<dbReference type="SUPFAM" id="SSF53901">
    <property type="entry name" value="Thiolase-like"/>
    <property type="match status" value="1"/>
</dbReference>
<dbReference type="EMBL" id="CP053697">
    <property type="protein sequence ID" value="QKE64212.1"/>
    <property type="molecule type" value="Genomic_DNA"/>
</dbReference>
<keyword evidence="7" id="KW-1185">Reference proteome</keyword>
<dbReference type="InterPro" id="IPR014031">
    <property type="entry name" value="Ketoacyl_synth_C"/>
</dbReference>
<evidence type="ECO:0000256" key="1">
    <source>
        <dbReference type="ARBA" id="ARBA00005194"/>
    </source>
</evidence>
<dbReference type="Gene3D" id="3.40.47.10">
    <property type="match status" value="1"/>
</dbReference>
<keyword evidence="3 4" id="KW-0808">Transferase</keyword>
<dbReference type="GO" id="GO:0004315">
    <property type="term" value="F:3-oxoacyl-[acyl-carrier-protein] synthase activity"/>
    <property type="evidence" value="ECO:0007669"/>
    <property type="project" value="TreeGrafter"/>
</dbReference>
<proteinExistence type="inferred from homology"/>
<dbReference type="GO" id="GO:0006633">
    <property type="term" value="P:fatty acid biosynthetic process"/>
    <property type="evidence" value="ECO:0007669"/>
    <property type="project" value="TreeGrafter"/>
</dbReference>
<comment type="pathway">
    <text evidence="1">Lipid metabolism; fatty acid biosynthesis.</text>
</comment>
<dbReference type="InterPro" id="IPR016039">
    <property type="entry name" value="Thiolase-like"/>
</dbReference>
<dbReference type="InterPro" id="IPR020841">
    <property type="entry name" value="PKS_Beta-ketoAc_synthase_dom"/>
</dbReference>
<comment type="similarity">
    <text evidence="2 4">Belongs to the thiolase-like superfamily. Beta-ketoacyl-ACP synthases family.</text>
</comment>
<protein>
    <recommendedName>
        <fullName evidence="5">Ketosynthase family 3 (KS3) domain-containing protein</fullName>
    </recommendedName>
</protein>
<dbReference type="Pfam" id="PF00109">
    <property type="entry name" value="ketoacyl-synt"/>
    <property type="match status" value="1"/>
</dbReference>
<sequence>MPKPRAAVISGVGACNGLGLDAPALVAALAEQRQADYQPYFPDEREAARLGMPFNPLQVAMPALVKGRRSDAPTALALLQRVIDEALQHAGLGPEALAGPRVQLYIGGQGVQPEVMEFTAYLQRNDQEDLQLNPTLKQMHSDNYAEERLGRLLMQHYQLAMPPLALSTASCSSMSALYLASKAIESGRADIAVVASWQQVTLYNMVFMGGLNALARSVSQPFSAATEGVMLGGGVAATVLESPEHLATRGGKGRLRIDGFAMCQSGGSSRGGQSFSPDFRSISRTIDDSLAQAEVSAEQVGCIFMHGNGIRGSDQAELMAVRKVWGDNGIPAVSYKAQFGYQVAASGLTDLAILADAMQQQRLLAFRAQAPLDNAAGVQLHADSEPLPLVSDKVVKLALGIEGSVAACTLARLA</sequence>
<evidence type="ECO:0000313" key="6">
    <source>
        <dbReference type="EMBL" id="QKE64212.1"/>
    </source>
</evidence>
<gene>
    <name evidence="6" type="ORF">HNE05_12910</name>
</gene>
<evidence type="ECO:0000313" key="7">
    <source>
        <dbReference type="Proteomes" id="UP000501379"/>
    </source>
</evidence>
<reference evidence="6" key="1">
    <citation type="submission" date="2020-07" db="EMBL/GenBank/DDBJ databases">
        <title>Nitrate ammonifying Pseudomonas campi sp. nov. isolated from German agricultural grassland.</title>
        <authorList>
            <person name="Timsy T."/>
            <person name="Ulrich A."/>
            <person name="Spanner T."/>
            <person name="Foesel B."/>
            <person name="Kolb S."/>
            <person name="Horn M.A."/>
            <person name="Behrendt U."/>
        </authorList>
    </citation>
    <scope>NUCLEOTIDE SEQUENCE</scope>
    <source>
        <strain evidence="6">S1-A32-2</strain>
    </source>
</reference>
<dbReference type="RefSeq" id="WP_173208927.1">
    <property type="nucleotide sequence ID" value="NZ_CP053697.2"/>
</dbReference>
<evidence type="ECO:0000256" key="2">
    <source>
        <dbReference type="ARBA" id="ARBA00008467"/>
    </source>
</evidence>
<dbReference type="GO" id="GO:0005829">
    <property type="term" value="C:cytosol"/>
    <property type="evidence" value="ECO:0007669"/>
    <property type="project" value="TreeGrafter"/>
</dbReference>
<evidence type="ECO:0000259" key="5">
    <source>
        <dbReference type="PROSITE" id="PS52004"/>
    </source>
</evidence>
<feature type="domain" description="Ketosynthase family 3 (KS3)" evidence="5">
    <location>
        <begin position="1"/>
        <end position="412"/>
    </location>
</feature>
<organism evidence="6 7">
    <name type="scientific">Aquipseudomonas campi</name>
    <dbReference type="NCBI Taxonomy" id="2731681"/>
    <lineage>
        <taxon>Bacteria</taxon>
        <taxon>Pseudomonadati</taxon>
        <taxon>Pseudomonadota</taxon>
        <taxon>Gammaproteobacteria</taxon>
        <taxon>Pseudomonadales</taxon>
        <taxon>Pseudomonadaceae</taxon>
        <taxon>Aquipseudomonas</taxon>
    </lineage>
</organism>
<accession>A0A6M8FIQ4</accession>
<dbReference type="Proteomes" id="UP000501379">
    <property type="component" value="Chromosome"/>
</dbReference>
<evidence type="ECO:0000256" key="4">
    <source>
        <dbReference type="RuleBase" id="RU003694"/>
    </source>
</evidence>
<dbReference type="KEGG" id="pcam:HNE05_12910"/>
<evidence type="ECO:0000256" key="3">
    <source>
        <dbReference type="ARBA" id="ARBA00022679"/>
    </source>
</evidence>
<dbReference type="Pfam" id="PF02801">
    <property type="entry name" value="Ketoacyl-synt_C"/>
    <property type="match status" value="1"/>
</dbReference>
<dbReference type="PANTHER" id="PTHR11712:SF336">
    <property type="entry name" value="3-OXOACYL-[ACYL-CARRIER-PROTEIN] SYNTHASE, MITOCHONDRIAL"/>
    <property type="match status" value="1"/>
</dbReference>
<dbReference type="PROSITE" id="PS52004">
    <property type="entry name" value="KS3_2"/>
    <property type="match status" value="1"/>
</dbReference>
<dbReference type="AlphaFoldDB" id="A0A6M8FIQ4"/>
<dbReference type="PANTHER" id="PTHR11712">
    <property type="entry name" value="POLYKETIDE SYNTHASE-RELATED"/>
    <property type="match status" value="1"/>
</dbReference>
<dbReference type="InterPro" id="IPR000794">
    <property type="entry name" value="Beta-ketoacyl_synthase"/>
</dbReference>